<dbReference type="STRING" id="51511.ENSCSAVP00000008060"/>
<organism evidence="10 11">
    <name type="scientific">Ciona savignyi</name>
    <name type="common">Pacific transparent sea squirt</name>
    <dbReference type="NCBI Taxonomy" id="51511"/>
    <lineage>
        <taxon>Eukaryota</taxon>
        <taxon>Metazoa</taxon>
        <taxon>Chordata</taxon>
        <taxon>Tunicata</taxon>
        <taxon>Ascidiacea</taxon>
        <taxon>Phlebobranchia</taxon>
        <taxon>Cionidae</taxon>
        <taxon>Ciona</taxon>
    </lineage>
</organism>
<dbReference type="InterPro" id="IPR003115">
    <property type="entry name" value="ParB_N"/>
</dbReference>
<evidence type="ECO:0000313" key="11">
    <source>
        <dbReference type="Proteomes" id="UP000007875"/>
    </source>
</evidence>
<dbReference type="InterPro" id="IPR016692">
    <property type="entry name" value="Sulfiredoxin"/>
</dbReference>
<dbReference type="PANTHER" id="PTHR21348">
    <property type="match status" value="1"/>
</dbReference>
<dbReference type="Pfam" id="PF02195">
    <property type="entry name" value="ParB_N"/>
    <property type="match status" value="1"/>
</dbReference>
<comment type="similarity">
    <text evidence="1">Belongs to the sulfiredoxin family.</text>
</comment>
<dbReference type="Gene3D" id="3.90.1530.10">
    <property type="entry name" value="Conserved hypothetical protein from pyrococcus furiosus pfu- 392566-001, ParB domain"/>
    <property type="match status" value="1"/>
</dbReference>
<dbReference type="GO" id="GO:0032542">
    <property type="term" value="F:sulfiredoxin activity"/>
    <property type="evidence" value="ECO:0007669"/>
    <property type="project" value="InterPro"/>
</dbReference>
<keyword evidence="11" id="KW-1185">Reference proteome</keyword>
<evidence type="ECO:0000256" key="4">
    <source>
        <dbReference type="ARBA" id="ARBA00022840"/>
    </source>
</evidence>
<protein>
    <recommendedName>
        <fullName evidence="2">sulfiredoxin</fullName>
        <ecNumber evidence="2">1.8.98.2</ecNumber>
    </recommendedName>
</protein>
<keyword evidence="5" id="KW-0049">Antioxidant</keyword>
<dbReference type="OMA" id="GHIAHFD"/>
<dbReference type="GO" id="GO:0034599">
    <property type="term" value="P:cellular response to oxidative stress"/>
    <property type="evidence" value="ECO:0007669"/>
    <property type="project" value="TreeGrafter"/>
</dbReference>
<feature type="domain" description="ParB-like N-terminal" evidence="9">
    <location>
        <begin position="33"/>
        <end position="91"/>
    </location>
</feature>
<evidence type="ECO:0000256" key="6">
    <source>
        <dbReference type="ARBA" id="ARBA00023002"/>
    </source>
</evidence>
<dbReference type="SUPFAM" id="SSF110849">
    <property type="entry name" value="ParB/Sulfiredoxin"/>
    <property type="match status" value="1"/>
</dbReference>
<dbReference type="EC" id="1.8.98.2" evidence="2"/>
<reference evidence="11" key="1">
    <citation type="submission" date="2003-08" db="EMBL/GenBank/DDBJ databases">
        <authorList>
            <person name="Birren B."/>
            <person name="Nusbaum C."/>
            <person name="Abebe A."/>
            <person name="Abouelleil A."/>
            <person name="Adekoya E."/>
            <person name="Ait-zahra M."/>
            <person name="Allen N."/>
            <person name="Allen T."/>
            <person name="An P."/>
            <person name="Anderson M."/>
            <person name="Anderson S."/>
            <person name="Arachchi H."/>
            <person name="Armbruster J."/>
            <person name="Bachantsang P."/>
            <person name="Baldwin J."/>
            <person name="Barry A."/>
            <person name="Bayul T."/>
            <person name="Blitshsteyn B."/>
            <person name="Bloom T."/>
            <person name="Blye J."/>
            <person name="Boguslavskiy L."/>
            <person name="Borowsky M."/>
            <person name="Boukhgalter B."/>
            <person name="Brunache A."/>
            <person name="Butler J."/>
            <person name="Calixte N."/>
            <person name="Calvo S."/>
            <person name="Camarata J."/>
            <person name="Campo K."/>
            <person name="Chang J."/>
            <person name="Cheshatsang Y."/>
            <person name="Citroen M."/>
            <person name="Collymore A."/>
            <person name="Considine T."/>
            <person name="Cook A."/>
            <person name="Cooke P."/>
            <person name="Corum B."/>
            <person name="Cuomo C."/>
            <person name="David R."/>
            <person name="Dawoe T."/>
            <person name="Degray S."/>
            <person name="Dodge S."/>
            <person name="Dooley K."/>
            <person name="Dorje P."/>
            <person name="Dorjee K."/>
            <person name="Dorris L."/>
            <person name="Duffey N."/>
            <person name="Dupes A."/>
            <person name="Elkins T."/>
            <person name="Engels R."/>
            <person name="Erickson J."/>
            <person name="Farina A."/>
            <person name="Faro S."/>
            <person name="Ferreira P."/>
            <person name="Fischer H."/>
            <person name="Fitzgerald M."/>
            <person name="Foley K."/>
            <person name="Gage D."/>
            <person name="Galagan J."/>
            <person name="Gearin G."/>
            <person name="Gnerre S."/>
            <person name="Gnirke A."/>
            <person name="Goyette A."/>
            <person name="Graham J."/>
            <person name="Grandbois E."/>
            <person name="Gyaltsen K."/>
            <person name="Hafez N."/>
            <person name="Hagopian D."/>
            <person name="Hagos B."/>
            <person name="Hall J."/>
            <person name="Hatcher B."/>
            <person name="Heller A."/>
            <person name="Higgins H."/>
            <person name="Honan T."/>
            <person name="Horn A."/>
            <person name="Houde N."/>
            <person name="Hughes L."/>
            <person name="Hulme W."/>
            <person name="Husby E."/>
            <person name="Iliev I."/>
            <person name="Jaffe D."/>
            <person name="Jones C."/>
            <person name="Kamal M."/>
            <person name="Kamat A."/>
            <person name="Kamvysselis M."/>
            <person name="Karlsson E."/>
            <person name="Kells C."/>
            <person name="Kieu A."/>
            <person name="Kisner P."/>
            <person name="Kodira C."/>
            <person name="Kulbokas E."/>
            <person name="Labutti K."/>
            <person name="Lama D."/>
            <person name="Landers T."/>
            <person name="Leger J."/>
            <person name="Levine S."/>
            <person name="Lewis D."/>
            <person name="Lewis T."/>
            <person name="Lindblad-toh K."/>
            <person name="Liu X."/>
            <person name="Lokyitsang T."/>
            <person name="Lokyitsang Y."/>
            <person name="Lucien O."/>
            <person name="Lui A."/>
            <person name="Ma L.J."/>
            <person name="Mabbitt R."/>
            <person name="Macdonald J."/>
            <person name="Maclean C."/>
            <person name="Major J."/>
            <person name="Manning J."/>
            <person name="Marabella R."/>
            <person name="Maru K."/>
            <person name="Matthews C."/>
            <person name="Mauceli E."/>
            <person name="Mccarthy M."/>
            <person name="Mcdonough S."/>
            <person name="Mcghee T."/>
            <person name="Meldrim J."/>
            <person name="Meneus L."/>
            <person name="Mesirov J."/>
            <person name="Mihalev A."/>
            <person name="Mihova T."/>
            <person name="Mikkelsen T."/>
            <person name="Mlenga V."/>
            <person name="Moru K."/>
            <person name="Mozes J."/>
            <person name="Mulrain L."/>
            <person name="Munson G."/>
            <person name="Naylor J."/>
            <person name="Newes C."/>
            <person name="Nguyen C."/>
            <person name="Nguyen N."/>
            <person name="Nguyen T."/>
            <person name="Nicol R."/>
            <person name="Nielsen C."/>
            <person name="Nizzari M."/>
            <person name="Norbu C."/>
            <person name="Norbu N."/>
            <person name="O'donnell P."/>
            <person name="Okoawo O."/>
            <person name="O'leary S."/>
            <person name="Omotosho B."/>
            <person name="O'neill K."/>
            <person name="Osman S."/>
            <person name="Parker S."/>
            <person name="Perrin D."/>
            <person name="Phunkhang P."/>
            <person name="Piqani B."/>
            <person name="Purcell S."/>
            <person name="Rachupka T."/>
            <person name="Ramasamy U."/>
            <person name="Rameau R."/>
            <person name="Ray V."/>
            <person name="Raymond C."/>
            <person name="Retta R."/>
            <person name="Richardson S."/>
            <person name="Rise C."/>
            <person name="Rodriguez J."/>
            <person name="Rogers J."/>
            <person name="Rogov P."/>
            <person name="Rutman M."/>
            <person name="Schupbach R."/>
            <person name="Seaman C."/>
            <person name="Settipalli S."/>
            <person name="Sharpe T."/>
            <person name="Sheridan J."/>
            <person name="Sherpa N."/>
            <person name="Shi J."/>
            <person name="Smirnov S."/>
            <person name="Smith C."/>
            <person name="Sougnez C."/>
            <person name="Spencer B."/>
            <person name="Stalker J."/>
            <person name="Stange-thomann N."/>
            <person name="Stavropoulos S."/>
            <person name="Stetson K."/>
            <person name="Stone C."/>
            <person name="Stone S."/>
            <person name="Stubbs M."/>
            <person name="Talamas J."/>
            <person name="Tchuinga P."/>
            <person name="Tenzing P."/>
            <person name="Tesfaye S."/>
            <person name="Theodore J."/>
            <person name="Thoulutsang Y."/>
            <person name="Topham K."/>
            <person name="Towey S."/>
            <person name="Tsamla T."/>
            <person name="Tsomo N."/>
            <person name="Vallee D."/>
            <person name="Vassiliev H."/>
            <person name="Venkataraman V."/>
            <person name="Vinson J."/>
            <person name="Vo A."/>
            <person name="Wade C."/>
            <person name="Wang S."/>
            <person name="Wangchuk T."/>
            <person name="Wangdi T."/>
            <person name="Whittaker C."/>
            <person name="Wilkinson J."/>
            <person name="Wu Y."/>
            <person name="Wyman D."/>
            <person name="Yadav S."/>
            <person name="Yang S."/>
            <person name="Yang X."/>
            <person name="Yeager S."/>
            <person name="Yee E."/>
            <person name="Young G."/>
            <person name="Zainoun J."/>
            <person name="Zembeck L."/>
            <person name="Zimmer A."/>
            <person name="Zody M."/>
            <person name="Lander E."/>
        </authorList>
    </citation>
    <scope>NUCLEOTIDE SEQUENCE [LARGE SCALE GENOMIC DNA]</scope>
</reference>
<proteinExistence type="inferred from homology"/>
<evidence type="ECO:0000259" key="9">
    <source>
        <dbReference type="Pfam" id="PF02195"/>
    </source>
</evidence>
<sequence>MNKLLYDSSALFFCIRLLSRPFTASSTMDLELQDSVPPIDVMWVEGSEGGNYFYSFGGCHRYEAHQRLKRDHIDVKLIRSSKETLKSYLGASTPDLK</sequence>
<reference evidence="10" key="2">
    <citation type="submission" date="2025-08" db="UniProtKB">
        <authorList>
            <consortium name="Ensembl"/>
        </authorList>
    </citation>
    <scope>IDENTIFICATION</scope>
</reference>
<dbReference type="AlphaFoldDB" id="H2YRV0"/>
<evidence type="ECO:0000256" key="1">
    <source>
        <dbReference type="ARBA" id="ARBA00009609"/>
    </source>
</evidence>
<evidence type="ECO:0000256" key="3">
    <source>
        <dbReference type="ARBA" id="ARBA00022741"/>
    </source>
</evidence>
<keyword evidence="3" id="KW-0547">Nucleotide-binding</keyword>
<evidence type="ECO:0000256" key="7">
    <source>
        <dbReference type="ARBA" id="ARBA00023157"/>
    </source>
</evidence>
<evidence type="ECO:0000313" key="10">
    <source>
        <dbReference type="Ensembl" id="ENSCSAVP00000008060.1"/>
    </source>
</evidence>
<evidence type="ECO:0000256" key="5">
    <source>
        <dbReference type="ARBA" id="ARBA00022862"/>
    </source>
</evidence>
<dbReference type="PANTHER" id="PTHR21348:SF2">
    <property type="entry name" value="SULFIREDOXIN-1"/>
    <property type="match status" value="1"/>
</dbReference>
<keyword evidence="4" id="KW-0067">ATP-binding</keyword>
<dbReference type="InParanoid" id="H2YRV0"/>
<dbReference type="FunCoup" id="H2YRV0">
    <property type="interactions" value="1"/>
</dbReference>
<dbReference type="CDD" id="cd16395">
    <property type="entry name" value="Srx"/>
    <property type="match status" value="1"/>
</dbReference>
<evidence type="ECO:0000256" key="2">
    <source>
        <dbReference type="ARBA" id="ARBA00013055"/>
    </source>
</evidence>
<dbReference type="Ensembl" id="ENSCSAVT00000008167.1">
    <property type="protein sequence ID" value="ENSCSAVP00000008060.1"/>
    <property type="gene ID" value="ENSCSAVG00000004800.1"/>
</dbReference>
<dbReference type="Proteomes" id="UP000007875">
    <property type="component" value="Unassembled WGS sequence"/>
</dbReference>
<reference evidence="10" key="3">
    <citation type="submission" date="2025-09" db="UniProtKB">
        <authorList>
            <consortium name="Ensembl"/>
        </authorList>
    </citation>
    <scope>IDENTIFICATION</scope>
</reference>
<name>H2YRV0_CIOSA</name>
<comment type="catalytic activity">
    <reaction evidence="8">
        <text>S-hydroxy-S-oxy-L-cysteinyl-[peroxiredoxin] + [protein]-dithiol + ATP = S-hydroxy-L-cysteinyl-[peroxiredoxin] + [protein]-disulfide + ADP + phosphate</text>
        <dbReference type="Rhea" id="RHEA:17545"/>
        <dbReference type="Rhea" id="RHEA-COMP:10593"/>
        <dbReference type="Rhea" id="RHEA-COMP:10594"/>
        <dbReference type="Rhea" id="RHEA-COMP:13681"/>
        <dbReference type="Rhea" id="RHEA-COMP:17976"/>
        <dbReference type="ChEBI" id="CHEBI:29950"/>
        <dbReference type="ChEBI" id="CHEBI:30616"/>
        <dbReference type="ChEBI" id="CHEBI:43474"/>
        <dbReference type="ChEBI" id="CHEBI:50058"/>
        <dbReference type="ChEBI" id="CHEBI:61973"/>
        <dbReference type="ChEBI" id="CHEBI:61974"/>
        <dbReference type="ChEBI" id="CHEBI:456216"/>
        <dbReference type="EC" id="1.8.98.2"/>
    </reaction>
</comment>
<dbReference type="eggNOG" id="KOG3388">
    <property type="taxonomic scope" value="Eukaryota"/>
</dbReference>
<accession>H2YRV0</accession>
<dbReference type="GO" id="GO:0005737">
    <property type="term" value="C:cytoplasm"/>
    <property type="evidence" value="ECO:0007669"/>
    <property type="project" value="TreeGrafter"/>
</dbReference>
<dbReference type="HOGENOM" id="CLU_124532_0_1_1"/>
<keyword evidence="6" id="KW-0560">Oxidoreductase</keyword>
<dbReference type="GeneTree" id="ENSGT00390000007832"/>
<evidence type="ECO:0000256" key="8">
    <source>
        <dbReference type="ARBA" id="ARBA00047514"/>
    </source>
</evidence>
<keyword evidence="7" id="KW-1015">Disulfide bond</keyword>
<dbReference type="InterPro" id="IPR036086">
    <property type="entry name" value="ParB/Sulfiredoxin_sf"/>
</dbReference>